<evidence type="ECO:0000313" key="2">
    <source>
        <dbReference type="EMBL" id="TXB60594.1"/>
    </source>
</evidence>
<dbReference type="RefSeq" id="WP_147169460.1">
    <property type="nucleotide sequence ID" value="NZ_VOOR01000074.1"/>
</dbReference>
<dbReference type="OrthoDB" id="9791297at2"/>
<keyword evidence="3" id="KW-1185">Reference proteome</keyword>
<sequence>MLFKPFSQLPAFTAGDETEIREVLHPHNDGVAFGYSLAHATLEPGQASLPHTLHGRSETYIIQSGAGKAMIAGEEVELGPGDTVYIPAGAEQHIRNVGDGPLTFWCIVCPPWSAETEEVLPKGQ</sequence>
<dbReference type="PANTHER" id="PTHR36114:SF1">
    <property type="entry name" value="16.7 KDA PROTEIN IN WHIE LOCUS"/>
    <property type="match status" value="1"/>
</dbReference>
<dbReference type="Gene3D" id="2.60.120.10">
    <property type="entry name" value="Jelly Rolls"/>
    <property type="match status" value="1"/>
</dbReference>
<dbReference type="InterPro" id="IPR013096">
    <property type="entry name" value="Cupin_2"/>
</dbReference>
<feature type="domain" description="Cupin type-2" evidence="1">
    <location>
        <begin position="39"/>
        <end position="107"/>
    </location>
</feature>
<dbReference type="AlphaFoldDB" id="A0A5C6RHS6"/>
<proteinExistence type="predicted"/>
<dbReference type="PANTHER" id="PTHR36114">
    <property type="entry name" value="16.7 KDA PROTEIN IN WHIE LOCUS"/>
    <property type="match status" value="1"/>
</dbReference>
<gene>
    <name evidence="2" type="ORF">FRY97_20320</name>
</gene>
<evidence type="ECO:0000313" key="3">
    <source>
        <dbReference type="Proteomes" id="UP000321580"/>
    </source>
</evidence>
<dbReference type="SUPFAM" id="SSF51182">
    <property type="entry name" value="RmlC-like cupins"/>
    <property type="match status" value="1"/>
</dbReference>
<dbReference type="Proteomes" id="UP000321580">
    <property type="component" value="Unassembled WGS sequence"/>
</dbReference>
<dbReference type="CDD" id="cd02214">
    <property type="entry name" value="cupin_MJ1618"/>
    <property type="match status" value="1"/>
</dbReference>
<reference evidence="2 3" key="1">
    <citation type="submission" date="2019-08" db="EMBL/GenBank/DDBJ databases">
        <title>Genome of Phaeodactylibacter luteus.</title>
        <authorList>
            <person name="Bowman J.P."/>
        </authorList>
    </citation>
    <scope>NUCLEOTIDE SEQUENCE [LARGE SCALE GENOMIC DNA]</scope>
    <source>
        <strain evidence="2 3">KCTC 42180</strain>
    </source>
</reference>
<name>A0A5C6RHS6_9BACT</name>
<protein>
    <submittedName>
        <fullName evidence="2">Cupin domain-containing protein</fullName>
    </submittedName>
</protein>
<dbReference type="Pfam" id="PF07883">
    <property type="entry name" value="Cupin_2"/>
    <property type="match status" value="1"/>
</dbReference>
<comment type="caution">
    <text evidence="2">The sequence shown here is derived from an EMBL/GenBank/DDBJ whole genome shotgun (WGS) entry which is preliminary data.</text>
</comment>
<organism evidence="2 3">
    <name type="scientific">Phaeodactylibacter luteus</name>
    <dbReference type="NCBI Taxonomy" id="1564516"/>
    <lineage>
        <taxon>Bacteria</taxon>
        <taxon>Pseudomonadati</taxon>
        <taxon>Bacteroidota</taxon>
        <taxon>Saprospiria</taxon>
        <taxon>Saprospirales</taxon>
        <taxon>Haliscomenobacteraceae</taxon>
        <taxon>Phaeodactylibacter</taxon>
    </lineage>
</organism>
<accession>A0A5C6RHS6</accession>
<dbReference type="InterPro" id="IPR052044">
    <property type="entry name" value="PKS_Associated_Protein"/>
</dbReference>
<dbReference type="InterPro" id="IPR011051">
    <property type="entry name" value="RmlC_Cupin_sf"/>
</dbReference>
<dbReference type="EMBL" id="VOOR01000074">
    <property type="protein sequence ID" value="TXB60594.1"/>
    <property type="molecule type" value="Genomic_DNA"/>
</dbReference>
<evidence type="ECO:0000259" key="1">
    <source>
        <dbReference type="Pfam" id="PF07883"/>
    </source>
</evidence>
<dbReference type="InterPro" id="IPR014710">
    <property type="entry name" value="RmlC-like_jellyroll"/>
</dbReference>